<dbReference type="SUPFAM" id="SSF50494">
    <property type="entry name" value="Trypsin-like serine proteases"/>
    <property type="match status" value="1"/>
</dbReference>
<accession>A0AAV2SBC8</accession>
<dbReference type="Proteomes" id="UP001497623">
    <property type="component" value="Unassembled WGS sequence"/>
</dbReference>
<keyword evidence="6" id="KW-0720">Serine protease</keyword>
<feature type="non-terminal residue" evidence="10">
    <location>
        <position position="130"/>
    </location>
</feature>
<keyword evidence="4" id="KW-0732">Signal</keyword>
<keyword evidence="3" id="KW-0645">Protease</keyword>
<dbReference type="EMBL" id="CAXKWB010059247">
    <property type="protein sequence ID" value="CAL4181743.1"/>
    <property type="molecule type" value="Genomic_DNA"/>
</dbReference>
<reference evidence="10 11" key="1">
    <citation type="submission" date="2024-05" db="EMBL/GenBank/DDBJ databases">
        <authorList>
            <person name="Wallberg A."/>
        </authorList>
    </citation>
    <scope>NUCLEOTIDE SEQUENCE [LARGE SCALE GENOMIC DNA]</scope>
</reference>
<dbReference type="PANTHER" id="PTHR24264:SF65">
    <property type="entry name" value="SRCR DOMAIN-CONTAINING PROTEIN"/>
    <property type="match status" value="1"/>
</dbReference>
<dbReference type="InterPro" id="IPR009003">
    <property type="entry name" value="Peptidase_S1_PA"/>
</dbReference>
<dbReference type="GO" id="GO:0006508">
    <property type="term" value="P:proteolysis"/>
    <property type="evidence" value="ECO:0007669"/>
    <property type="project" value="UniProtKB-KW"/>
</dbReference>
<evidence type="ECO:0000256" key="8">
    <source>
        <dbReference type="ARBA" id="ARBA00023180"/>
    </source>
</evidence>
<dbReference type="Pfam" id="PF00089">
    <property type="entry name" value="Trypsin"/>
    <property type="match status" value="1"/>
</dbReference>
<dbReference type="PROSITE" id="PS50240">
    <property type="entry name" value="TRYPSIN_DOM"/>
    <property type="match status" value="1"/>
</dbReference>
<gene>
    <name evidence="10" type="ORF">MNOR_LOCUS35454</name>
</gene>
<keyword evidence="7" id="KW-1015">Disulfide bond</keyword>
<evidence type="ECO:0000256" key="4">
    <source>
        <dbReference type="ARBA" id="ARBA00022729"/>
    </source>
</evidence>
<evidence type="ECO:0000256" key="2">
    <source>
        <dbReference type="ARBA" id="ARBA00022525"/>
    </source>
</evidence>
<proteinExistence type="predicted"/>
<dbReference type="FunFam" id="2.40.10.10:FF:000054">
    <property type="entry name" value="Complement C1r subcomponent"/>
    <property type="match status" value="1"/>
</dbReference>
<dbReference type="GO" id="GO:0004252">
    <property type="term" value="F:serine-type endopeptidase activity"/>
    <property type="evidence" value="ECO:0007669"/>
    <property type="project" value="InterPro"/>
</dbReference>
<dbReference type="InterPro" id="IPR001254">
    <property type="entry name" value="Trypsin_dom"/>
</dbReference>
<evidence type="ECO:0000313" key="10">
    <source>
        <dbReference type="EMBL" id="CAL4181743.1"/>
    </source>
</evidence>
<evidence type="ECO:0000256" key="1">
    <source>
        <dbReference type="ARBA" id="ARBA00004613"/>
    </source>
</evidence>
<keyword evidence="5" id="KW-0378">Hydrolase</keyword>
<organism evidence="10 11">
    <name type="scientific">Meganyctiphanes norvegica</name>
    <name type="common">Northern krill</name>
    <name type="synonym">Thysanopoda norvegica</name>
    <dbReference type="NCBI Taxonomy" id="48144"/>
    <lineage>
        <taxon>Eukaryota</taxon>
        <taxon>Metazoa</taxon>
        <taxon>Ecdysozoa</taxon>
        <taxon>Arthropoda</taxon>
        <taxon>Crustacea</taxon>
        <taxon>Multicrustacea</taxon>
        <taxon>Malacostraca</taxon>
        <taxon>Eumalacostraca</taxon>
        <taxon>Eucarida</taxon>
        <taxon>Euphausiacea</taxon>
        <taxon>Euphausiidae</taxon>
        <taxon>Meganyctiphanes</taxon>
    </lineage>
</organism>
<evidence type="ECO:0000256" key="3">
    <source>
        <dbReference type="ARBA" id="ARBA00022670"/>
    </source>
</evidence>
<evidence type="ECO:0000256" key="7">
    <source>
        <dbReference type="ARBA" id="ARBA00023157"/>
    </source>
</evidence>
<evidence type="ECO:0000313" key="11">
    <source>
        <dbReference type="Proteomes" id="UP001497623"/>
    </source>
</evidence>
<dbReference type="PANTHER" id="PTHR24264">
    <property type="entry name" value="TRYPSIN-RELATED"/>
    <property type="match status" value="1"/>
</dbReference>
<comment type="caution">
    <text evidence="10">The sequence shown here is derived from an EMBL/GenBank/DDBJ whole genome shotgun (WGS) entry which is preliminary data.</text>
</comment>
<dbReference type="InterPro" id="IPR043504">
    <property type="entry name" value="Peptidase_S1_PA_chymotrypsin"/>
</dbReference>
<keyword evidence="11" id="KW-1185">Reference proteome</keyword>
<dbReference type="InterPro" id="IPR050127">
    <property type="entry name" value="Serine_Proteases_S1"/>
</dbReference>
<comment type="subcellular location">
    <subcellularLocation>
        <location evidence="1">Secreted</location>
    </subcellularLocation>
</comment>
<name>A0AAV2SBC8_MEGNR</name>
<dbReference type="Gene3D" id="2.40.10.10">
    <property type="entry name" value="Trypsin-like serine proteases"/>
    <property type="match status" value="1"/>
</dbReference>
<keyword evidence="2" id="KW-0964">Secreted</keyword>
<protein>
    <recommendedName>
        <fullName evidence="9">Peptidase S1 domain-containing protein</fullName>
    </recommendedName>
</protein>
<dbReference type="GO" id="GO:0005615">
    <property type="term" value="C:extracellular space"/>
    <property type="evidence" value="ECO:0007669"/>
    <property type="project" value="TreeGrafter"/>
</dbReference>
<sequence length="130" mass="13723">MAAQLGGRNSRVLEVARGYTRDLTSLSVNMVEHLQCQSAMRTTRLGGSFQLHPSWVCAGDQGQDACTGDGGSPLVCHDPMSPGQYVQVGASAWGIGCGQQGIPGIYSAVAPVLNWIQDTLKTLSSTEVEE</sequence>
<feature type="domain" description="Peptidase S1" evidence="9">
    <location>
        <begin position="1"/>
        <end position="121"/>
    </location>
</feature>
<evidence type="ECO:0000256" key="5">
    <source>
        <dbReference type="ARBA" id="ARBA00022801"/>
    </source>
</evidence>
<evidence type="ECO:0000259" key="9">
    <source>
        <dbReference type="PROSITE" id="PS50240"/>
    </source>
</evidence>
<dbReference type="AlphaFoldDB" id="A0AAV2SBC8"/>
<evidence type="ECO:0000256" key="6">
    <source>
        <dbReference type="ARBA" id="ARBA00022825"/>
    </source>
</evidence>
<keyword evidence="8" id="KW-0325">Glycoprotein</keyword>